<evidence type="ECO:0008006" key="4">
    <source>
        <dbReference type="Google" id="ProtNLM"/>
    </source>
</evidence>
<protein>
    <recommendedName>
        <fullName evidence="4">DUF2782 domain-containing protein</fullName>
    </recommendedName>
</protein>
<dbReference type="InterPro" id="IPR021357">
    <property type="entry name" value="DUF2782"/>
</dbReference>
<dbReference type="Proteomes" id="UP000066549">
    <property type="component" value="Chromosome"/>
</dbReference>
<accession>A0A0H4IX72</accession>
<keyword evidence="3" id="KW-1185">Reference proteome</keyword>
<feature type="chain" id="PRO_5005206226" description="DUF2782 domain-containing protein" evidence="1">
    <location>
        <begin position="23"/>
        <end position="107"/>
    </location>
</feature>
<sequence length="107" mass="12471">MTKIFISLLLVAFLPFATVTNAADELDPPESNYDYDPSIDQPEITIREEKDEYIEEYRMNGNLYMMKVTPKNMPSYYLIKHDPNGDWVREDTEGKAISLPMWVIGEF</sequence>
<feature type="signal peptide" evidence="1">
    <location>
        <begin position="1"/>
        <end position="22"/>
    </location>
</feature>
<evidence type="ECO:0000313" key="2">
    <source>
        <dbReference type="EMBL" id="AKO65571.1"/>
    </source>
</evidence>
<name>A0A0H4IX72_9PROT</name>
<dbReference type="Gene3D" id="2.20.130.30">
    <property type="entry name" value="Protein of unknown function DUF2782"/>
    <property type="match status" value="1"/>
</dbReference>
<dbReference type="AlphaFoldDB" id="A0A0H4IX72"/>
<dbReference type="EMBL" id="CP011002">
    <property type="protein sequence ID" value="AKO65571.1"/>
    <property type="molecule type" value="Genomic_DNA"/>
</dbReference>
<proteinExistence type="predicted"/>
<organism evidence="2 3">
    <name type="scientific">Methylophilales bacterium MBRS-H7</name>
    <dbReference type="NCBI Taxonomy" id="1623450"/>
    <lineage>
        <taxon>Bacteria</taxon>
        <taxon>Pseudomonadati</taxon>
        <taxon>Pseudomonadota</taxon>
        <taxon>Betaproteobacteria</taxon>
        <taxon>Nitrosomonadales</taxon>
        <taxon>OM43 clade</taxon>
    </lineage>
</organism>
<reference evidence="2 3" key="1">
    <citation type="submission" date="2015-03" db="EMBL/GenBank/DDBJ databases">
        <title>Comparative analysis of the OM43 clade including a novel species from Red Sea uncovers genomic and metabolic diversity among marine methylotrophs.</title>
        <authorList>
            <person name="Jimenez-Infante F."/>
            <person name="Ngugi D.K."/>
            <person name="Vinu M."/>
            <person name="Alam I."/>
            <person name="Kamau A."/>
            <person name="Blom J."/>
            <person name="Bajic V.B."/>
            <person name="Stingl U."/>
        </authorList>
    </citation>
    <scope>NUCLEOTIDE SEQUENCE [LARGE SCALE GENOMIC DNA]</scope>
    <source>
        <strain evidence="2 3">MBRSH7</strain>
    </source>
</reference>
<keyword evidence="1" id="KW-0732">Signal</keyword>
<dbReference type="Pfam" id="PF11191">
    <property type="entry name" value="DUF2782"/>
    <property type="match status" value="1"/>
</dbReference>
<evidence type="ECO:0000313" key="3">
    <source>
        <dbReference type="Proteomes" id="UP000066549"/>
    </source>
</evidence>
<dbReference type="OrthoDB" id="5296182at2"/>
<evidence type="ECO:0000256" key="1">
    <source>
        <dbReference type="SAM" id="SignalP"/>
    </source>
</evidence>
<gene>
    <name evidence="2" type="ORF">VI33_02145</name>
</gene>